<evidence type="ECO:0000256" key="1">
    <source>
        <dbReference type="ARBA" id="ARBA00007521"/>
    </source>
</evidence>
<evidence type="ECO:0000313" key="4">
    <source>
        <dbReference type="Proteomes" id="UP000092382"/>
    </source>
</evidence>
<comment type="similarity">
    <text evidence="1">Belongs to the PemK/MazF family.</text>
</comment>
<dbReference type="SUPFAM" id="SSF50118">
    <property type="entry name" value="Cell growth inhibitor/plasmid maintenance toxic component"/>
    <property type="match status" value="1"/>
</dbReference>
<dbReference type="STRING" id="1803587.GCA_001593825_00989"/>
<sequence>MSSPERSEVWLVDLGYVAKVRPCLVISIPVLDQDRALVTLVPHTTSSRGSRFEAQIKTNFLREGVFDVQNIITIPHAKLLRKLGNITPEQMLKLEQVLLFWLGFDEENVQDDDE</sequence>
<dbReference type="Gene3D" id="2.30.30.110">
    <property type="match status" value="1"/>
</dbReference>
<dbReference type="PANTHER" id="PTHR33988:SF2">
    <property type="entry name" value="ENDORIBONUCLEASE MAZF"/>
    <property type="match status" value="1"/>
</dbReference>
<dbReference type="GO" id="GO:0003677">
    <property type="term" value="F:DNA binding"/>
    <property type="evidence" value="ECO:0007669"/>
    <property type="project" value="InterPro"/>
</dbReference>
<dbReference type="PANTHER" id="PTHR33988">
    <property type="entry name" value="ENDORIBONUCLEASE MAZF-RELATED"/>
    <property type="match status" value="1"/>
</dbReference>
<organism evidence="3 4">
    <name type="scientific">Aphanizomenon flos-aquae LD13</name>
    <dbReference type="NCBI Taxonomy" id="1710894"/>
    <lineage>
        <taxon>Bacteria</taxon>
        <taxon>Bacillati</taxon>
        <taxon>Cyanobacteriota</taxon>
        <taxon>Cyanophyceae</taxon>
        <taxon>Nostocales</taxon>
        <taxon>Aphanizomenonaceae</taxon>
        <taxon>Aphanizomenon</taxon>
    </lineage>
</organism>
<dbReference type="PATRIC" id="fig|1710894.3.peg.2453"/>
<name>A0A1B7VL27_APHFL</name>
<evidence type="ECO:0000313" key="3">
    <source>
        <dbReference type="EMBL" id="OBQ20329.1"/>
    </source>
</evidence>
<dbReference type="InterPro" id="IPR011067">
    <property type="entry name" value="Plasmid_toxin/cell-grow_inhib"/>
</dbReference>
<comment type="caution">
    <text evidence="3">The sequence shown here is derived from an EMBL/GenBank/DDBJ whole genome shotgun (WGS) entry which is preliminary data.</text>
</comment>
<accession>A0A1B7VL27</accession>
<dbReference type="EMBL" id="LJOY01000077">
    <property type="protein sequence ID" value="OBQ20329.1"/>
    <property type="molecule type" value="Genomic_DNA"/>
</dbReference>
<gene>
    <name evidence="3" type="ORF">AN481_17150</name>
</gene>
<evidence type="ECO:0000256" key="2">
    <source>
        <dbReference type="ARBA" id="ARBA00022649"/>
    </source>
</evidence>
<dbReference type="Proteomes" id="UP000092382">
    <property type="component" value="Unassembled WGS sequence"/>
</dbReference>
<reference evidence="3 4" key="1">
    <citation type="submission" date="2015-09" db="EMBL/GenBank/DDBJ databases">
        <title>Whole genome shotgun sequence assembly of Aphanizomenon flos-aquae UKL13.</title>
        <authorList>
            <person name="Driscoll C."/>
        </authorList>
    </citation>
    <scope>NUCLEOTIDE SEQUENCE [LARGE SCALE GENOMIC DNA]</scope>
    <source>
        <strain evidence="3">MDT13</strain>
    </source>
</reference>
<keyword evidence="2" id="KW-1277">Toxin-antitoxin system</keyword>
<proteinExistence type="inferred from homology"/>
<dbReference type="AlphaFoldDB" id="A0A1B7VL27"/>
<dbReference type="GO" id="GO:0016075">
    <property type="term" value="P:rRNA catabolic process"/>
    <property type="evidence" value="ECO:0007669"/>
    <property type="project" value="TreeGrafter"/>
</dbReference>
<dbReference type="InterPro" id="IPR003477">
    <property type="entry name" value="PemK-like"/>
</dbReference>
<protein>
    <submittedName>
        <fullName evidence="3">Transcriptional modulator of MazE/toxin MazF</fullName>
    </submittedName>
</protein>
<dbReference type="GO" id="GO:0006402">
    <property type="term" value="P:mRNA catabolic process"/>
    <property type="evidence" value="ECO:0007669"/>
    <property type="project" value="TreeGrafter"/>
</dbReference>
<dbReference type="GO" id="GO:0004521">
    <property type="term" value="F:RNA endonuclease activity"/>
    <property type="evidence" value="ECO:0007669"/>
    <property type="project" value="TreeGrafter"/>
</dbReference>
<dbReference type="Pfam" id="PF02452">
    <property type="entry name" value="PemK_toxin"/>
    <property type="match status" value="1"/>
</dbReference>